<evidence type="ECO:0000256" key="2">
    <source>
        <dbReference type="SAM" id="MobiDB-lite"/>
    </source>
</evidence>
<dbReference type="EMBL" id="LT158599">
    <property type="protein sequence ID" value="CVK33922.1"/>
    <property type="molecule type" value="Genomic_DNA"/>
</dbReference>
<name>A0A0X3BP43_9EURY</name>
<dbReference type="InterPro" id="IPR036291">
    <property type="entry name" value="NAD(P)-bd_dom_sf"/>
</dbReference>
<proteinExistence type="inferred from homology"/>
<dbReference type="AlphaFoldDB" id="A0A0X3BP43"/>
<evidence type="ECO:0000313" key="5">
    <source>
        <dbReference type="Proteomes" id="UP000069850"/>
    </source>
</evidence>
<evidence type="ECO:0000259" key="3">
    <source>
        <dbReference type="Pfam" id="PF01370"/>
    </source>
</evidence>
<dbReference type="PANTHER" id="PTHR43000">
    <property type="entry name" value="DTDP-D-GLUCOSE 4,6-DEHYDRATASE-RELATED"/>
    <property type="match status" value="1"/>
</dbReference>
<evidence type="ECO:0000256" key="1">
    <source>
        <dbReference type="ARBA" id="ARBA00007637"/>
    </source>
</evidence>
<protein>
    <recommendedName>
        <fullName evidence="3">NAD-dependent epimerase/dehydratase domain-containing protein</fullName>
    </recommendedName>
</protein>
<dbReference type="Pfam" id="PF01370">
    <property type="entry name" value="Epimerase"/>
    <property type="match status" value="1"/>
</dbReference>
<dbReference type="InterPro" id="IPR001509">
    <property type="entry name" value="Epimerase_deHydtase"/>
</dbReference>
<dbReference type="KEGG" id="mema:MMAB1_2709"/>
<comment type="similarity">
    <text evidence="1">Belongs to the NAD(P)-dependent epimerase/dehydratase family.</text>
</comment>
<gene>
    <name evidence="4" type="ORF">MMAB1_2709</name>
</gene>
<dbReference type="SUPFAM" id="SSF51735">
    <property type="entry name" value="NAD(P)-binding Rossmann-fold domains"/>
    <property type="match status" value="1"/>
</dbReference>
<feature type="region of interest" description="Disordered" evidence="2">
    <location>
        <begin position="1"/>
        <end position="24"/>
    </location>
</feature>
<organism evidence="4 5">
    <name type="scientific">Methanoculleus bourgensis</name>
    <dbReference type="NCBI Taxonomy" id="83986"/>
    <lineage>
        <taxon>Archaea</taxon>
        <taxon>Methanobacteriati</taxon>
        <taxon>Methanobacteriota</taxon>
        <taxon>Stenosarchaea group</taxon>
        <taxon>Methanomicrobia</taxon>
        <taxon>Methanomicrobiales</taxon>
        <taxon>Methanomicrobiaceae</taxon>
        <taxon>Methanoculleus</taxon>
    </lineage>
</organism>
<dbReference type="Gene3D" id="3.40.50.720">
    <property type="entry name" value="NAD(P)-binding Rossmann-like Domain"/>
    <property type="match status" value="1"/>
</dbReference>
<dbReference type="Proteomes" id="UP000069850">
    <property type="component" value="Chromosome 1"/>
</dbReference>
<reference evidence="4 5" key="1">
    <citation type="submission" date="2016-01" db="EMBL/GenBank/DDBJ databases">
        <authorList>
            <person name="Manzoor S."/>
        </authorList>
    </citation>
    <scope>NUCLEOTIDE SEQUENCE [LARGE SCALE GENOMIC DNA]</scope>
    <source>
        <strain evidence="4">Methanoculleus sp MAB1</strain>
    </source>
</reference>
<accession>A0A0X3BP43</accession>
<evidence type="ECO:0000313" key="4">
    <source>
        <dbReference type="EMBL" id="CVK33922.1"/>
    </source>
</evidence>
<feature type="domain" description="NAD-dependent epimerase/dehydratase" evidence="3">
    <location>
        <begin position="58"/>
        <end position="169"/>
    </location>
</feature>
<sequence>MESRDDDSDASQASGKDNLEPHSLSSAMAHPRLNGLSRWHHSESPKPPHRHNLFMRYIVTGGAGFIGSNLVDTLAQHHDVVIIDNLATGRRVNIEHLLDHPRVTFIEGSITDLDLLMDTFPGADGIFHQAAIPSVPRSVKDPLASNEANVTGTVSVLVAAKDCGVPAVVAPHA</sequence>